<feature type="transmembrane region" description="Helical" evidence="8">
    <location>
        <begin position="178"/>
        <end position="197"/>
    </location>
</feature>
<feature type="transmembrane region" description="Helical" evidence="8">
    <location>
        <begin position="103"/>
        <end position="122"/>
    </location>
</feature>
<feature type="transmembrane region" description="Helical" evidence="8">
    <location>
        <begin position="143"/>
        <end position="166"/>
    </location>
</feature>
<keyword evidence="5" id="KW-0769">Symport</keyword>
<dbReference type="EMBL" id="CAKLDM010000001">
    <property type="protein sequence ID" value="CAH0536805.1"/>
    <property type="molecule type" value="Genomic_DNA"/>
</dbReference>
<feature type="transmembrane region" description="Helical" evidence="8">
    <location>
        <begin position="330"/>
        <end position="353"/>
    </location>
</feature>
<dbReference type="PROSITE" id="PS50850">
    <property type="entry name" value="MFS"/>
    <property type="match status" value="1"/>
</dbReference>
<dbReference type="PANTHER" id="PTHR43528:SF7">
    <property type="entry name" value="MFS TRANSPORTER"/>
    <property type="match status" value="1"/>
</dbReference>
<dbReference type="InterPro" id="IPR036259">
    <property type="entry name" value="MFS_trans_sf"/>
</dbReference>
<dbReference type="InterPro" id="IPR011701">
    <property type="entry name" value="MFS"/>
</dbReference>
<evidence type="ECO:0000256" key="5">
    <source>
        <dbReference type="ARBA" id="ARBA00022847"/>
    </source>
</evidence>
<dbReference type="Pfam" id="PF07690">
    <property type="entry name" value="MFS_1"/>
    <property type="match status" value="1"/>
</dbReference>
<evidence type="ECO:0000313" key="10">
    <source>
        <dbReference type="EMBL" id="CAH0536805.1"/>
    </source>
</evidence>
<evidence type="ECO:0000313" key="11">
    <source>
        <dbReference type="Proteomes" id="UP000838748"/>
    </source>
</evidence>
<feature type="domain" description="Major facilitator superfamily (MFS) profile" evidence="9">
    <location>
        <begin position="7"/>
        <end position="418"/>
    </location>
</feature>
<protein>
    <submittedName>
        <fullName evidence="10">Proline/betaine transporter</fullName>
    </submittedName>
</protein>
<keyword evidence="3" id="KW-1003">Cell membrane</keyword>
<evidence type="ECO:0000259" key="9">
    <source>
        <dbReference type="PROSITE" id="PS50850"/>
    </source>
</evidence>
<feature type="transmembrane region" description="Helical" evidence="8">
    <location>
        <begin position="7"/>
        <end position="32"/>
    </location>
</feature>
<evidence type="ECO:0000256" key="2">
    <source>
        <dbReference type="ARBA" id="ARBA00022448"/>
    </source>
</evidence>
<keyword evidence="4 8" id="KW-0812">Transmembrane</keyword>
<feature type="transmembrane region" description="Helical" evidence="8">
    <location>
        <begin position="299"/>
        <end position="318"/>
    </location>
</feature>
<comment type="subcellular location">
    <subcellularLocation>
        <location evidence="1">Cell membrane</location>
        <topology evidence="1">Multi-pass membrane protein</topology>
    </subcellularLocation>
</comment>
<feature type="transmembrane region" description="Helical" evidence="8">
    <location>
        <begin position="275"/>
        <end position="292"/>
    </location>
</feature>
<feature type="transmembrane region" description="Helical" evidence="8">
    <location>
        <begin position="396"/>
        <end position="413"/>
    </location>
</feature>
<keyword evidence="7 8" id="KW-0472">Membrane</keyword>
<evidence type="ECO:0000256" key="7">
    <source>
        <dbReference type="ARBA" id="ARBA00023136"/>
    </source>
</evidence>
<comment type="caution">
    <text evidence="10">The sequence shown here is derived from an EMBL/GenBank/DDBJ whole genome shotgun (WGS) entry which is preliminary data.</text>
</comment>
<feature type="transmembrane region" description="Helical" evidence="8">
    <location>
        <begin position="365"/>
        <end position="384"/>
    </location>
</feature>
<proteinExistence type="predicted"/>
<dbReference type="PANTHER" id="PTHR43528">
    <property type="entry name" value="ALPHA-KETOGLUTARATE PERMEASE"/>
    <property type="match status" value="1"/>
</dbReference>
<dbReference type="RefSeq" id="WP_237360088.1">
    <property type="nucleotide sequence ID" value="NZ_CAKLDM010000001.1"/>
</dbReference>
<keyword evidence="6 8" id="KW-1133">Transmembrane helix</keyword>
<sequence>MKTTTRVIFFSSLGGVLEFYDFIIYALLAHYLSENFFPSHDARLSLILTLATFAIGYIVRPIGGIFFGHQGDMKGRKKPFTLTVMMMALSTLFIGFLPTYASVGIWAPLMLIALRVLQGFSVGGEIPGGITYLSEVAPKNKALVCSLLFFCLIGGIVLGLCSSLLLHHFLTAQQITQFGWRVPFIVGGVLGIVSFLIRRQLVESPSFEKMLKDKEQVEIKLPLKLLLSKYPKQLLAGFFVTGAGASSIMIFFLLLPTFLGKMQHYPIDYVLNSTTLGLLVGCILILLSGYCIDKLNTKLKSWFTISCVLSVLSALYIYDLFDQKVPDLLLPMMIGAVVIGLLWSAIPSILSILFPTGVRYSGIGLVYNVAFASIGGLAPVISLSLIEYSHSLMGPAYYQMIASALGLVGMWVLKGQNLTLNRDKF</sequence>
<evidence type="ECO:0000256" key="3">
    <source>
        <dbReference type="ARBA" id="ARBA00022475"/>
    </source>
</evidence>
<name>A0ABM9A0A9_9VIBR</name>
<feature type="transmembrane region" description="Helical" evidence="8">
    <location>
        <begin position="44"/>
        <end position="67"/>
    </location>
</feature>
<reference evidence="10" key="1">
    <citation type="submission" date="2021-11" db="EMBL/GenBank/DDBJ databases">
        <authorList>
            <person name="Rodrigo-Torres L."/>
            <person name="Arahal R. D."/>
            <person name="Lucena T."/>
        </authorList>
    </citation>
    <scope>NUCLEOTIDE SEQUENCE</scope>
    <source>
        <strain evidence="10">CECT 7928</strain>
    </source>
</reference>
<dbReference type="Gene3D" id="1.20.1250.20">
    <property type="entry name" value="MFS general substrate transporter like domains"/>
    <property type="match status" value="2"/>
</dbReference>
<dbReference type="InterPro" id="IPR020846">
    <property type="entry name" value="MFS_dom"/>
</dbReference>
<evidence type="ECO:0000256" key="6">
    <source>
        <dbReference type="ARBA" id="ARBA00022989"/>
    </source>
</evidence>
<dbReference type="Proteomes" id="UP000838748">
    <property type="component" value="Unassembled WGS sequence"/>
</dbReference>
<dbReference type="SUPFAM" id="SSF103473">
    <property type="entry name" value="MFS general substrate transporter"/>
    <property type="match status" value="1"/>
</dbReference>
<keyword evidence="2" id="KW-0813">Transport</keyword>
<evidence type="ECO:0000256" key="4">
    <source>
        <dbReference type="ARBA" id="ARBA00022692"/>
    </source>
</evidence>
<dbReference type="InterPro" id="IPR051084">
    <property type="entry name" value="H+-coupled_symporters"/>
</dbReference>
<keyword evidence="11" id="KW-1185">Reference proteome</keyword>
<evidence type="ECO:0000256" key="8">
    <source>
        <dbReference type="SAM" id="Phobius"/>
    </source>
</evidence>
<accession>A0ABM9A0A9</accession>
<feature type="transmembrane region" description="Helical" evidence="8">
    <location>
        <begin position="234"/>
        <end position="255"/>
    </location>
</feature>
<gene>
    <name evidence="10" type="primary">proP_2</name>
    <name evidence="10" type="ORF">VMF7928_00695</name>
</gene>
<feature type="transmembrane region" description="Helical" evidence="8">
    <location>
        <begin position="79"/>
        <end position="97"/>
    </location>
</feature>
<organism evidence="10 11">
    <name type="scientific">Vibrio marisflavi CECT 7928</name>
    <dbReference type="NCBI Taxonomy" id="634439"/>
    <lineage>
        <taxon>Bacteria</taxon>
        <taxon>Pseudomonadati</taxon>
        <taxon>Pseudomonadota</taxon>
        <taxon>Gammaproteobacteria</taxon>
        <taxon>Vibrionales</taxon>
        <taxon>Vibrionaceae</taxon>
        <taxon>Vibrio</taxon>
    </lineage>
</organism>
<evidence type="ECO:0000256" key="1">
    <source>
        <dbReference type="ARBA" id="ARBA00004651"/>
    </source>
</evidence>